<evidence type="ECO:0000256" key="1">
    <source>
        <dbReference type="ARBA" id="ARBA00004167"/>
    </source>
</evidence>
<dbReference type="EMBL" id="CAXKWB010001489">
    <property type="protein sequence ID" value="CAL4064457.1"/>
    <property type="molecule type" value="Genomic_DNA"/>
</dbReference>
<dbReference type="Proteomes" id="UP001497623">
    <property type="component" value="Unassembled WGS sequence"/>
</dbReference>
<evidence type="ECO:0000256" key="6">
    <source>
        <dbReference type="ARBA" id="ARBA00022889"/>
    </source>
</evidence>
<reference evidence="14 15" key="1">
    <citation type="submission" date="2024-05" db="EMBL/GenBank/DDBJ databases">
        <authorList>
            <person name="Wallberg A."/>
        </authorList>
    </citation>
    <scope>NUCLEOTIDE SEQUENCE [LARGE SCALE GENOMIC DNA]</scope>
</reference>
<feature type="domain" description="Cadherin" evidence="13">
    <location>
        <begin position="435"/>
        <end position="538"/>
    </location>
</feature>
<feature type="domain" description="Cadherin" evidence="13">
    <location>
        <begin position="316"/>
        <end position="434"/>
    </location>
</feature>
<keyword evidence="5 9" id="KW-0106">Calcium</keyword>
<comment type="subcellular location">
    <subcellularLocation>
        <location evidence="1">Membrane</location>
        <topology evidence="1">Single-pass membrane protein</topology>
    </subcellularLocation>
</comment>
<feature type="non-terminal residue" evidence="14">
    <location>
        <position position="995"/>
    </location>
</feature>
<protein>
    <recommendedName>
        <fullName evidence="16">Neural-cadherin</fullName>
    </recommendedName>
</protein>
<dbReference type="InterPro" id="IPR020894">
    <property type="entry name" value="Cadherin_CS"/>
</dbReference>
<feature type="domain" description="EGF-like" evidence="12">
    <location>
        <begin position="968"/>
        <end position="995"/>
    </location>
</feature>
<feature type="compositionally biased region" description="Basic and acidic residues" evidence="11">
    <location>
        <begin position="122"/>
        <end position="140"/>
    </location>
</feature>
<evidence type="ECO:0000256" key="2">
    <source>
        <dbReference type="ARBA" id="ARBA00022692"/>
    </source>
</evidence>
<keyword evidence="10" id="KW-1015">Disulfide bond</keyword>
<evidence type="ECO:0000313" key="14">
    <source>
        <dbReference type="EMBL" id="CAL4064457.1"/>
    </source>
</evidence>
<dbReference type="AlphaFoldDB" id="A0AAV2PVE6"/>
<keyword evidence="8" id="KW-0472">Membrane</keyword>
<dbReference type="InterPro" id="IPR015919">
    <property type="entry name" value="Cadherin-like_sf"/>
</dbReference>
<proteinExistence type="predicted"/>
<dbReference type="GO" id="GO:0005886">
    <property type="term" value="C:plasma membrane"/>
    <property type="evidence" value="ECO:0007669"/>
    <property type="project" value="InterPro"/>
</dbReference>
<evidence type="ECO:0000256" key="5">
    <source>
        <dbReference type="ARBA" id="ARBA00022837"/>
    </source>
</evidence>
<evidence type="ECO:0000256" key="9">
    <source>
        <dbReference type="PROSITE-ProRule" id="PRU00043"/>
    </source>
</evidence>
<dbReference type="GO" id="GO:0007163">
    <property type="term" value="P:establishment or maintenance of cell polarity"/>
    <property type="evidence" value="ECO:0007669"/>
    <property type="project" value="UniProtKB-ARBA"/>
</dbReference>
<evidence type="ECO:0000256" key="4">
    <source>
        <dbReference type="ARBA" id="ARBA00022737"/>
    </source>
</evidence>
<keyword evidence="10" id="KW-0245">EGF-like domain</keyword>
<dbReference type="FunFam" id="2.60.40.60:FF:000112">
    <property type="entry name" value="neural-cadherin isoform X1"/>
    <property type="match status" value="1"/>
</dbReference>
<organism evidence="14 15">
    <name type="scientific">Meganyctiphanes norvegica</name>
    <name type="common">Northern krill</name>
    <name type="synonym">Thysanopoda norvegica</name>
    <dbReference type="NCBI Taxonomy" id="48144"/>
    <lineage>
        <taxon>Eukaryota</taxon>
        <taxon>Metazoa</taxon>
        <taxon>Ecdysozoa</taxon>
        <taxon>Arthropoda</taxon>
        <taxon>Crustacea</taxon>
        <taxon>Multicrustacea</taxon>
        <taxon>Malacostraca</taxon>
        <taxon>Eumalacostraca</taxon>
        <taxon>Eucarida</taxon>
        <taxon>Euphausiacea</taxon>
        <taxon>Euphausiidae</taxon>
        <taxon>Meganyctiphanes</taxon>
    </lineage>
</organism>
<dbReference type="GO" id="GO:0008104">
    <property type="term" value="P:intracellular protein localization"/>
    <property type="evidence" value="ECO:0007669"/>
    <property type="project" value="UniProtKB-ARBA"/>
</dbReference>
<keyword evidence="3" id="KW-0732">Signal</keyword>
<dbReference type="InterPro" id="IPR050971">
    <property type="entry name" value="Cadherin-domain_protein"/>
</dbReference>
<evidence type="ECO:0000256" key="11">
    <source>
        <dbReference type="SAM" id="MobiDB-lite"/>
    </source>
</evidence>
<dbReference type="InterPro" id="IPR002126">
    <property type="entry name" value="Cadherin-like_dom"/>
</dbReference>
<keyword evidence="4" id="KW-0677">Repeat</keyword>
<feature type="domain" description="Cadherin" evidence="13">
    <location>
        <begin position="204"/>
        <end position="315"/>
    </location>
</feature>
<evidence type="ECO:0000256" key="3">
    <source>
        <dbReference type="ARBA" id="ARBA00022729"/>
    </source>
</evidence>
<evidence type="ECO:0000256" key="10">
    <source>
        <dbReference type="PROSITE-ProRule" id="PRU00076"/>
    </source>
</evidence>
<gene>
    <name evidence="14" type="ORF">MNOR_LOCUS4106</name>
</gene>
<dbReference type="GO" id="GO:0005911">
    <property type="term" value="C:cell-cell junction"/>
    <property type="evidence" value="ECO:0007669"/>
    <property type="project" value="TreeGrafter"/>
</dbReference>
<dbReference type="PRINTS" id="PR00205">
    <property type="entry name" value="CADHERIN"/>
</dbReference>
<dbReference type="GO" id="GO:0005509">
    <property type="term" value="F:calcium ion binding"/>
    <property type="evidence" value="ECO:0007669"/>
    <property type="project" value="UniProtKB-UniRule"/>
</dbReference>
<dbReference type="SMART" id="SM00112">
    <property type="entry name" value="CA"/>
    <property type="match status" value="4"/>
</dbReference>
<dbReference type="Pfam" id="PF00028">
    <property type="entry name" value="Cadherin"/>
    <property type="match status" value="2"/>
</dbReference>
<feature type="region of interest" description="Disordered" evidence="11">
    <location>
        <begin position="94"/>
        <end position="148"/>
    </location>
</feature>
<feature type="region of interest" description="Disordered" evidence="11">
    <location>
        <begin position="26"/>
        <end position="61"/>
    </location>
</feature>
<sequence>MKLNLDRNVNHNIKSYKSEFYRTSNSSLNSHVSNTNFENSNRHRNPRHNPFPNSRRKSLNTGSKGLWRELRSHNGIGDGLSEKTAQAEVDLSRLRGDDVPSPSPPPHPSGDKRSSSGTLNRRPGDLETTEDGRERRRRDANTNFDDNNGCPNYLSEAIFVDTPGSSAAAWMRQQTAAGHRKVHVATTEVRVVVKDINDNAPVFPNVTMAGDVQENGPIDLSVVVVAAWDADDAEEGSNARLTYTIEKNVIEERSGASIFQVDPQSGLIRTALCCLDRETTPEYHIQVVATDGGGLKGIGTVVVHLVDVNDNSPRLARPLWELQVMETWGVGPPDNTTLLQVTALDRDTKNYFFYRVVEQSGWGWQHFGMRSEGSAGLLYATQTLDYEDPNHRRGFRFMVQVTDKGRGGWDDPRHVDSAWVSVELQDVNDNPPEFRRADVRVTVREDTPVGTLLATMPAHDPDTGVSGEVRYTVSDTGGSLTVDSSGGIRLRHGLDREGSTGSVTIATVVARDRGHYPLSATATLTITITDVNDSPPRLLPPVVLHVLEGSTTSLVGILTATDDDVWALGHGPPFTLELAHDAPIYIRDNFKLNYDSHMDSGRGGAELWTTGSLDREQHRSLSIPVAVTDAGGMTQINTVTVIVDDINDNKMKPGQKTVYLWKTRNGGGDASLGRVWVDDPDDWDSKDKSFRWLGPKHPLFKLDPDTGTILASTQLRQGRYQLQFLVSDIQWQQRDVPANVTVDVRLLQHEALVNAQPLTLAPLTPTQLTRGWRPSGGGGVLGRLMASVQHVLGEAFTAELLSVYGSDNEHLPTASDDTIINDSNVPDLLHTTQDMQQQRTHIGVRPPGVCVWLAAREVRGQAFMDPIRLQGILSMHQTQLESATQVQVEVADTTLVASEPPLVGAANQDGDDAPSATLPSTALHMQVVDTNSTSLVTPRLRQSHWCPHHGVEGDHRGRPPRLPPIHHIQDACTPISCLNGGRCVKTEQGNRYVCS</sequence>
<dbReference type="GO" id="GO:0001736">
    <property type="term" value="P:establishment of planar polarity"/>
    <property type="evidence" value="ECO:0007669"/>
    <property type="project" value="UniProtKB-ARBA"/>
</dbReference>
<keyword evidence="2" id="KW-0812">Transmembrane</keyword>
<evidence type="ECO:0008006" key="16">
    <source>
        <dbReference type="Google" id="ProtNLM"/>
    </source>
</evidence>
<dbReference type="InterPro" id="IPR000742">
    <property type="entry name" value="EGF"/>
</dbReference>
<comment type="caution">
    <text evidence="14">The sequence shown here is derived from an EMBL/GenBank/DDBJ whole genome shotgun (WGS) entry which is preliminary data.</text>
</comment>
<dbReference type="PROSITE" id="PS00232">
    <property type="entry name" value="CADHERIN_1"/>
    <property type="match status" value="2"/>
</dbReference>
<feature type="disulfide bond" evidence="10">
    <location>
        <begin position="977"/>
        <end position="994"/>
    </location>
</feature>
<feature type="domain" description="Cadherin" evidence="13">
    <location>
        <begin position="553"/>
        <end position="655"/>
    </location>
</feature>
<dbReference type="PANTHER" id="PTHR24025">
    <property type="entry name" value="DESMOGLEIN FAMILY MEMBER"/>
    <property type="match status" value="1"/>
</dbReference>
<keyword evidence="15" id="KW-1185">Reference proteome</keyword>
<feature type="compositionally biased region" description="Polar residues" evidence="11">
    <location>
        <begin position="26"/>
        <end position="38"/>
    </location>
</feature>
<dbReference type="PROSITE" id="PS50268">
    <property type="entry name" value="CADHERIN_2"/>
    <property type="match status" value="4"/>
</dbReference>
<accession>A0AAV2PVE6</accession>
<dbReference type="PROSITE" id="PS50026">
    <property type="entry name" value="EGF_3"/>
    <property type="match status" value="1"/>
</dbReference>
<dbReference type="GO" id="GO:0007156">
    <property type="term" value="P:homophilic cell adhesion via plasma membrane adhesion molecules"/>
    <property type="evidence" value="ECO:0007669"/>
    <property type="project" value="InterPro"/>
</dbReference>
<evidence type="ECO:0000256" key="8">
    <source>
        <dbReference type="ARBA" id="ARBA00023136"/>
    </source>
</evidence>
<evidence type="ECO:0000259" key="12">
    <source>
        <dbReference type="PROSITE" id="PS50026"/>
    </source>
</evidence>
<evidence type="ECO:0000313" key="15">
    <source>
        <dbReference type="Proteomes" id="UP001497623"/>
    </source>
</evidence>
<dbReference type="CDD" id="cd11304">
    <property type="entry name" value="Cadherin_repeat"/>
    <property type="match status" value="5"/>
</dbReference>
<evidence type="ECO:0000259" key="13">
    <source>
        <dbReference type="PROSITE" id="PS50268"/>
    </source>
</evidence>
<keyword evidence="6" id="KW-0130">Cell adhesion</keyword>
<keyword evidence="7" id="KW-1133">Transmembrane helix</keyword>
<dbReference type="PANTHER" id="PTHR24025:SF23">
    <property type="entry name" value="NEURAL-CADHERIN"/>
    <property type="match status" value="1"/>
</dbReference>
<dbReference type="SUPFAM" id="SSF49313">
    <property type="entry name" value="Cadherin-like"/>
    <property type="match status" value="5"/>
</dbReference>
<dbReference type="FunFam" id="2.60.40.60:FF:000033">
    <property type="entry name" value="FAT atypical cadherin 1"/>
    <property type="match status" value="1"/>
</dbReference>
<comment type="caution">
    <text evidence="10">Lacks conserved residue(s) required for the propagation of feature annotation.</text>
</comment>
<evidence type="ECO:0000256" key="7">
    <source>
        <dbReference type="ARBA" id="ARBA00022989"/>
    </source>
</evidence>
<dbReference type="Gene3D" id="2.60.40.60">
    <property type="entry name" value="Cadherins"/>
    <property type="match status" value="4"/>
</dbReference>
<name>A0AAV2PVE6_MEGNR</name>